<dbReference type="VEuPathDB" id="AmoebaDB:NfTy_069530"/>
<dbReference type="RefSeq" id="XP_044561452.1">
    <property type="nucleotide sequence ID" value="XM_044707405.1"/>
</dbReference>
<comment type="caution">
    <text evidence="6">The sequence shown here is derived from an EMBL/GenBank/DDBJ whole genome shotgun (WGS) entry which is preliminary data.</text>
</comment>
<dbReference type="GO" id="GO:0007186">
    <property type="term" value="P:G protein-coupled receptor signaling pathway"/>
    <property type="evidence" value="ECO:0007669"/>
    <property type="project" value="InterPro"/>
</dbReference>
<keyword evidence="2 4" id="KW-0342">GTP-binding</keyword>
<dbReference type="GeneID" id="68111252"/>
<evidence type="ECO:0000313" key="7">
    <source>
        <dbReference type="Proteomes" id="UP000444721"/>
    </source>
</evidence>
<feature type="binding site" evidence="4">
    <location>
        <begin position="112"/>
        <end position="115"/>
    </location>
    <ligand>
        <name>GTP</name>
        <dbReference type="ChEBI" id="CHEBI:37565"/>
    </ligand>
</feature>
<dbReference type="InterPro" id="IPR001810">
    <property type="entry name" value="F-box_dom"/>
</dbReference>
<evidence type="ECO:0000313" key="6">
    <source>
        <dbReference type="EMBL" id="KAF0976739.1"/>
    </source>
</evidence>
<dbReference type="SUPFAM" id="SSF52540">
    <property type="entry name" value="P-loop containing nucleoside triphosphate hydrolases"/>
    <property type="match status" value="1"/>
</dbReference>
<dbReference type="VEuPathDB" id="AmoebaDB:FDP41_004034"/>
<sequence length="298" mass="34995">MGQLFTEHYHRLMMQDHDHRNDEIPTVTEILRPDALPKKKRVLRVLFLGSEWVNAFQKPCDCIFYVISLSEFNQRCYEDDRTCRLEDSVGCFIKTLNDPNYPKKTPLYLIFNKVDVLLSKISNGFDLTCKFSDQEQLKCFKKHGHPICSLVVPLESRKHSYPKLDHDTLSQVLKFLTPVDLFNCMLVSKEYYQAAMSDLVWFEQCKAQHLFISHEIAIRNIEKHCANFVDKQDEQSVFYAYYKHKGFVLENSIDFLVNYYQSFIASNVNYKGFMITNAIDQQRTSEMLVNSIQSCNED</sequence>
<dbReference type="EMBL" id="VFQX01000036">
    <property type="protein sequence ID" value="KAF0976739.1"/>
    <property type="molecule type" value="Genomic_DNA"/>
</dbReference>
<evidence type="ECO:0000256" key="1">
    <source>
        <dbReference type="ARBA" id="ARBA00022741"/>
    </source>
</evidence>
<gene>
    <name evidence="6" type="ORF">FDP41_004034</name>
</gene>
<proteinExistence type="predicted"/>
<dbReference type="GO" id="GO:0031683">
    <property type="term" value="F:G-protein beta/gamma-subunit complex binding"/>
    <property type="evidence" value="ECO:0007669"/>
    <property type="project" value="InterPro"/>
</dbReference>
<evidence type="ECO:0000256" key="2">
    <source>
        <dbReference type="ARBA" id="ARBA00023134"/>
    </source>
</evidence>
<dbReference type="VEuPathDB" id="AmoebaDB:NF0125900"/>
<dbReference type="Pfam" id="PF12937">
    <property type="entry name" value="F-box-like"/>
    <property type="match status" value="1"/>
</dbReference>
<dbReference type="SUPFAM" id="SSF81383">
    <property type="entry name" value="F-box domain"/>
    <property type="match status" value="1"/>
</dbReference>
<dbReference type="GO" id="GO:0003924">
    <property type="term" value="F:GTPase activity"/>
    <property type="evidence" value="ECO:0007669"/>
    <property type="project" value="InterPro"/>
</dbReference>
<reference evidence="6 7" key="1">
    <citation type="journal article" date="2019" name="Sci. Rep.">
        <title>Nanopore sequencing improves the draft genome of the human pathogenic amoeba Naegleria fowleri.</title>
        <authorList>
            <person name="Liechti N."/>
            <person name="Schurch N."/>
            <person name="Bruggmann R."/>
            <person name="Wittwer M."/>
        </authorList>
    </citation>
    <scope>NUCLEOTIDE SEQUENCE [LARGE SCALE GENOMIC DNA]</scope>
    <source>
        <strain evidence="6 7">ATCC 30894</strain>
    </source>
</reference>
<evidence type="ECO:0000256" key="3">
    <source>
        <dbReference type="ARBA" id="ARBA00023224"/>
    </source>
</evidence>
<dbReference type="PROSITE" id="PS50181">
    <property type="entry name" value="FBOX"/>
    <property type="match status" value="1"/>
</dbReference>
<protein>
    <recommendedName>
        <fullName evidence="5">F-box domain-containing protein</fullName>
    </recommendedName>
</protein>
<evidence type="ECO:0000259" key="5">
    <source>
        <dbReference type="PROSITE" id="PS50181"/>
    </source>
</evidence>
<evidence type="ECO:0000256" key="4">
    <source>
        <dbReference type="PIRSR" id="PIRSR601019-1"/>
    </source>
</evidence>
<dbReference type="GO" id="GO:0005525">
    <property type="term" value="F:GTP binding"/>
    <property type="evidence" value="ECO:0007669"/>
    <property type="project" value="UniProtKB-KW"/>
</dbReference>
<accession>A0A6A5BUZ2</accession>
<dbReference type="InterPro" id="IPR027417">
    <property type="entry name" value="P-loop_NTPase"/>
</dbReference>
<name>A0A6A5BUZ2_NAEFO</name>
<dbReference type="Pfam" id="PF00503">
    <property type="entry name" value="G-alpha"/>
    <property type="match status" value="1"/>
</dbReference>
<dbReference type="InterPro" id="IPR001019">
    <property type="entry name" value="Gprotein_alpha_su"/>
</dbReference>
<dbReference type="Gene3D" id="3.40.50.300">
    <property type="entry name" value="P-loop containing nucleotide triphosphate hydrolases"/>
    <property type="match status" value="1"/>
</dbReference>
<dbReference type="OrthoDB" id="10447277at2759"/>
<dbReference type="InterPro" id="IPR036047">
    <property type="entry name" value="F-box-like_dom_sf"/>
</dbReference>
<feature type="domain" description="F-box" evidence="5">
    <location>
        <begin position="158"/>
        <end position="204"/>
    </location>
</feature>
<dbReference type="Gene3D" id="1.20.1280.50">
    <property type="match status" value="1"/>
</dbReference>
<keyword evidence="3" id="KW-0807">Transducer</keyword>
<keyword evidence="1 4" id="KW-0547">Nucleotide-binding</keyword>
<keyword evidence="7" id="KW-1185">Reference proteome</keyword>
<dbReference type="Proteomes" id="UP000444721">
    <property type="component" value="Unassembled WGS sequence"/>
</dbReference>
<dbReference type="AlphaFoldDB" id="A0A6A5BUZ2"/>
<organism evidence="6 7">
    <name type="scientific">Naegleria fowleri</name>
    <name type="common">Brain eating amoeba</name>
    <dbReference type="NCBI Taxonomy" id="5763"/>
    <lineage>
        <taxon>Eukaryota</taxon>
        <taxon>Discoba</taxon>
        <taxon>Heterolobosea</taxon>
        <taxon>Tetramitia</taxon>
        <taxon>Eutetramitia</taxon>
        <taxon>Vahlkampfiidae</taxon>
        <taxon>Naegleria</taxon>
    </lineage>
</organism>
<dbReference type="SMART" id="SM00256">
    <property type="entry name" value="FBOX"/>
    <property type="match status" value="1"/>
</dbReference>